<proteinExistence type="predicted"/>
<name>A0ABD1EN23_HYPHA</name>
<dbReference type="InterPro" id="IPR022179">
    <property type="entry name" value="CFAP276"/>
</dbReference>
<dbReference type="Pfam" id="PF12494">
    <property type="entry name" value="DUF3695"/>
    <property type="match status" value="1"/>
</dbReference>
<gene>
    <name evidence="2" type="ORF">ABEB36_008612</name>
</gene>
<accession>A0ABD1EN23</accession>
<feature type="region of interest" description="Disordered" evidence="1">
    <location>
        <begin position="170"/>
        <end position="199"/>
    </location>
</feature>
<evidence type="ECO:0000313" key="2">
    <source>
        <dbReference type="EMBL" id="KAL1497694.1"/>
    </source>
</evidence>
<keyword evidence="3" id="KW-1185">Reference proteome</keyword>
<evidence type="ECO:0000256" key="1">
    <source>
        <dbReference type="SAM" id="MobiDB-lite"/>
    </source>
</evidence>
<dbReference type="Proteomes" id="UP001566132">
    <property type="component" value="Unassembled WGS sequence"/>
</dbReference>
<protein>
    <submittedName>
        <fullName evidence="2">Uncharacterized protein</fullName>
    </submittedName>
</protein>
<comment type="caution">
    <text evidence="2">The sequence shown here is derived from an EMBL/GenBank/DDBJ whole genome shotgun (WGS) entry which is preliminary data.</text>
</comment>
<sequence length="199" mass="22837">MSAGLVRNTACVPYLDSEGVFTKPLTSTELEKDPCCERNLTPYERLYVHHTLASARKFAHFKPFENLIPKDDLDFILNSTFDESSDLFPNKIDIYIQPETQGVLTWRRLRNTRDVTPDREQRASCLIHENANTLSSSDQEVQSKRKIPYRYNFAHKLLIGGIAEKKHPSSVKLMNSSHHSPQTNAGYSRQPADGNFYQY</sequence>
<organism evidence="2 3">
    <name type="scientific">Hypothenemus hampei</name>
    <name type="common">Coffee berry borer</name>
    <dbReference type="NCBI Taxonomy" id="57062"/>
    <lineage>
        <taxon>Eukaryota</taxon>
        <taxon>Metazoa</taxon>
        <taxon>Ecdysozoa</taxon>
        <taxon>Arthropoda</taxon>
        <taxon>Hexapoda</taxon>
        <taxon>Insecta</taxon>
        <taxon>Pterygota</taxon>
        <taxon>Neoptera</taxon>
        <taxon>Endopterygota</taxon>
        <taxon>Coleoptera</taxon>
        <taxon>Polyphaga</taxon>
        <taxon>Cucujiformia</taxon>
        <taxon>Curculionidae</taxon>
        <taxon>Scolytinae</taxon>
        <taxon>Hypothenemus</taxon>
    </lineage>
</organism>
<evidence type="ECO:0000313" key="3">
    <source>
        <dbReference type="Proteomes" id="UP001566132"/>
    </source>
</evidence>
<feature type="compositionally biased region" description="Polar residues" evidence="1">
    <location>
        <begin position="172"/>
        <end position="187"/>
    </location>
</feature>
<dbReference type="AlphaFoldDB" id="A0ABD1EN23"/>
<dbReference type="EMBL" id="JBDJPC010000006">
    <property type="protein sequence ID" value="KAL1497694.1"/>
    <property type="molecule type" value="Genomic_DNA"/>
</dbReference>
<reference evidence="2 3" key="1">
    <citation type="submission" date="2024-05" db="EMBL/GenBank/DDBJ databases">
        <title>Genetic variation in Jamaican populations of the coffee berry borer (Hypothenemus hampei).</title>
        <authorList>
            <person name="Errbii M."/>
            <person name="Myrie A."/>
        </authorList>
    </citation>
    <scope>NUCLEOTIDE SEQUENCE [LARGE SCALE GENOMIC DNA]</scope>
    <source>
        <strain evidence="2">JA-Hopewell-2020-01-JO</strain>
        <tissue evidence="2">Whole body</tissue>
    </source>
</reference>